<dbReference type="AlphaFoldDB" id="X0XTV5"/>
<dbReference type="EMBL" id="BARS01048800">
    <property type="protein sequence ID" value="GAG28296.1"/>
    <property type="molecule type" value="Genomic_DNA"/>
</dbReference>
<feature type="non-terminal residue" evidence="1">
    <location>
        <position position="1"/>
    </location>
</feature>
<comment type="caution">
    <text evidence="1">The sequence shown here is derived from an EMBL/GenBank/DDBJ whole genome shotgun (WGS) entry which is preliminary data.</text>
</comment>
<name>X0XTV5_9ZZZZ</name>
<sequence length="61" mass="7232">ESAHGQDRREVEIESVHIPDLWQVAFNLENMQKELIPTYREMILECWRIAHDLKNNLTGDV</sequence>
<accession>X0XTV5</accession>
<gene>
    <name evidence="1" type="ORF">S01H1_73070</name>
</gene>
<organism evidence="1">
    <name type="scientific">marine sediment metagenome</name>
    <dbReference type="NCBI Taxonomy" id="412755"/>
    <lineage>
        <taxon>unclassified sequences</taxon>
        <taxon>metagenomes</taxon>
        <taxon>ecological metagenomes</taxon>
    </lineage>
</organism>
<reference evidence="1" key="1">
    <citation type="journal article" date="2014" name="Front. Microbiol.">
        <title>High frequency of phylogenetically diverse reductive dehalogenase-homologous genes in deep subseafloor sedimentary metagenomes.</title>
        <authorList>
            <person name="Kawai M."/>
            <person name="Futagami T."/>
            <person name="Toyoda A."/>
            <person name="Takaki Y."/>
            <person name="Nishi S."/>
            <person name="Hori S."/>
            <person name="Arai W."/>
            <person name="Tsubouchi T."/>
            <person name="Morono Y."/>
            <person name="Uchiyama I."/>
            <person name="Ito T."/>
            <person name="Fujiyama A."/>
            <person name="Inagaki F."/>
            <person name="Takami H."/>
        </authorList>
    </citation>
    <scope>NUCLEOTIDE SEQUENCE</scope>
    <source>
        <strain evidence="1">Expedition CK06-06</strain>
    </source>
</reference>
<protein>
    <submittedName>
        <fullName evidence="1">Uncharacterized protein</fullName>
    </submittedName>
</protein>
<proteinExistence type="predicted"/>
<evidence type="ECO:0000313" key="1">
    <source>
        <dbReference type="EMBL" id="GAG28296.1"/>
    </source>
</evidence>